<keyword evidence="3" id="KW-0378">Hydrolase</keyword>
<evidence type="ECO:0000256" key="2">
    <source>
        <dbReference type="ARBA" id="ARBA00022723"/>
    </source>
</evidence>
<dbReference type="PANTHER" id="PTHR20889">
    <property type="entry name" value="PHOSPHATASE, ORPHAN 1, 2"/>
    <property type="match status" value="1"/>
</dbReference>
<dbReference type="Pfam" id="PF06888">
    <property type="entry name" value="Put_Phosphatase"/>
    <property type="match status" value="1"/>
</dbReference>
<keyword evidence="4 5" id="KW-0460">Magnesium</keyword>
<keyword evidence="2 5" id="KW-0479">Metal-binding</keyword>
<dbReference type="InterPro" id="IPR016965">
    <property type="entry name" value="Pase_PHOSPHO-typ"/>
</dbReference>
<dbReference type="GO" id="GO:0016791">
    <property type="term" value="F:phosphatase activity"/>
    <property type="evidence" value="ECO:0007669"/>
    <property type="project" value="InterPro"/>
</dbReference>
<proteinExistence type="predicted"/>
<protein>
    <submittedName>
        <fullName evidence="6">Inorganic pyrophosphatase 3</fullName>
    </submittedName>
</protein>
<reference evidence="6 7" key="1">
    <citation type="journal article" date="2020" name="Nat. Commun.">
        <title>Genome of Tripterygium wilfordii and identification of cytochrome P450 involved in triptolide biosynthesis.</title>
        <authorList>
            <person name="Tu L."/>
            <person name="Su P."/>
            <person name="Zhang Z."/>
            <person name="Gao L."/>
            <person name="Wang J."/>
            <person name="Hu T."/>
            <person name="Zhou J."/>
            <person name="Zhang Y."/>
            <person name="Zhao Y."/>
            <person name="Liu Y."/>
            <person name="Song Y."/>
            <person name="Tong Y."/>
            <person name="Lu Y."/>
            <person name="Yang J."/>
            <person name="Xu C."/>
            <person name="Jia M."/>
            <person name="Peters R.J."/>
            <person name="Huang L."/>
            <person name="Gao W."/>
        </authorList>
    </citation>
    <scope>NUCLEOTIDE SEQUENCE [LARGE SCALE GENOMIC DNA]</scope>
    <source>
        <strain evidence="7">cv. XIE 37</strain>
        <tissue evidence="6">Leaf</tissue>
    </source>
</reference>
<dbReference type="NCBIfam" id="TIGR01488">
    <property type="entry name" value="HAD-SF-IB"/>
    <property type="match status" value="1"/>
</dbReference>
<dbReference type="PIRSF" id="PIRSF031051">
    <property type="entry name" value="PyrdxlP_Pase_PHOSPHO2"/>
    <property type="match status" value="1"/>
</dbReference>
<dbReference type="EMBL" id="JAAARO010000004">
    <property type="protein sequence ID" value="KAF5748309.1"/>
    <property type="molecule type" value="Genomic_DNA"/>
</dbReference>
<dbReference type="Proteomes" id="UP000593562">
    <property type="component" value="Unassembled WGS sequence"/>
</dbReference>
<dbReference type="PANTHER" id="PTHR20889:SF22">
    <property type="entry name" value="INORGANIC PYROPHOSPHATASE 2"/>
    <property type="match status" value="1"/>
</dbReference>
<dbReference type="AlphaFoldDB" id="A0A7J7DPV1"/>
<dbReference type="NCBIfam" id="TIGR01489">
    <property type="entry name" value="DKMTPPase-SF"/>
    <property type="match status" value="1"/>
</dbReference>
<evidence type="ECO:0000256" key="1">
    <source>
        <dbReference type="ARBA" id="ARBA00001946"/>
    </source>
</evidence>
<feature type="binding site" evidence="5">
    <location>
        <position position="130"/>
    </location>
    <ligand>
        <name>Mg(2+)</name>
        <dbReference type="ChEBI" id="CHEBI:18420"/>
    </ligand>
</feature>
<evidence type="ECO:0000313" key="6">
    <source>
        <dbReference type="EMBL" id="KAF5748309.1"/>
    </source>
</evidence>
<comment type="caution">
    <text evidence="6">The sequence shown here is derived from an EMBL/GenBank/DDBJ whole genome shotgun (WGS) entry which is preliminary data.</text>
</comment>
<comment type="cofactor">
    <cofactor evidence="1 5">
        <name>Mg(2+)</name>
        <dbReference type="ChEBI" id="CHEBI:18420"/>
    </cofactor>
</comment>
<sequence>MMMEMHSLGKTMEEVAECLKLAPIHPNMISAIKSAYNSGCDLRILSDANTFFIETILKHHGLMDCFSEINTNPSFVDESGRLRILPYHDFNSSCHGCSICPPNMCKGMVIERIRASVSAERKKRFIYLGDGAADFCAGLKLNEEDCFMPRKNFPIWELIQTNPILVKSGIHEWSDWDELRTKLLNLTDTIIVEEKCCNLGSEELVPPDCKFHTSSMSTTHETFSHVLPVPH</sequence>
<keyword evidence="7" id="KW-1185">Reference proteome</keyword>
<evidence type="ECO:0000313" key="7">
    <source>
        <dbReference type="Proteomes" id="UP000593562"/>
    </source>
</evidence>
<gene>
    <name evidence="6" type="ORF">HS088_TW04G00261</name>
</gene>
<dbReference type="InterPro" id="IPR023214">
    <property type="entry name" value="HAD_sf"/>
</dbReference>
<dbReference type="SUPFAM" id="SSF56784">
    <property type="entry name" value="HAD-like"/>
    <property type="match status" value="1"/>
</dbReference>
<dbReference type="InParanoid" id="A0A7J7DPV1"/>
<dbReference type="GO" id="GO:0046872">
    <property type="term" value="F:metal ion binding"/>
    <property type="evidence" value="ECO:0007669"/>
    <property type="project" value="UniProtKB-KW"/>
</dbReference>
<evidence type="ECO:0000256" key="3">
    <source>
        <dbReference type="ARBA" id="ARBA00022801"/>
    </source>
</evidence>
<evidence type="ECO:0000256" key="5">
    <source>
        <dbReference type="PIRSR" id="PIRSR031051-3"/>
    </source>
</evidence>
<organism evidence="6 7">
    <name type="scientific">Tripterygium wilfordii</name>
    <name type="common">Thunder God vine</name>
    <dbReference type="NCBI Taxonomy" id="458696"/>
    <lineage>
        <taxon>Eukaryota</taxon>
        <taxon>Viridiplantae</taxon>
        <taxon>Streptophyta</taxon>
        <taxon>Embryophyta</taxon>
        <taxon>Tracheophyta</taxon>
        <taxon>Spermatophyta</taxon>
        <taxon>Magnoliopsida</taxon>
        <taxon>eudicotyledons</taxon>
        <taxon>Gunneridae</taxon>
        <taxon>Pentapetalae</taxon>
        <taxon>rosids</taxon>
        <taxon>fabids</taxon>
        <taxon>Celastrales</taxon>
        <taxon>Celastraceae</taxon>
        <taxon>Tripterygium</taxon>
    </lineage>
</organism>
<dbReference type="InterPro" id="IPR036412">
    <property type="entry name" value="HAD-like_sf"/>
</dbReference>
<name>A0A7J7DPV1_TRIWF</name>
<dbReference type="Gene3D" id="3.40.50.1000">
    <property type="entry name" value="HAD superfamily/HAD-like"/>
    <property type="match status" value="1"/>
</dbReference>
<dbReference type="InterPro" id="IPR006384">
    <property type="entry name" value="HAD_hydro_PyrdxlP_Pase-like"/>
</dbReference>
<evidence type="ECO:0000256" key="4">
    <source>
        <dbReference type="ARBA" id="ARBA00022842"/>
    </source>
</evidence>
<accession>A0A7J7DPV1</accession>